<dbReference type="GO" id="GO:0003735">
    <property type="term" value="F:structural constituent of ribosome"/>
    <property type="evidence" value="ECO:0007669"/>
    <property type="project" value="InterPro"/>
</dbReference>
<dbReference type="GO" id="GO:0005840">
    <property type="term" value="C:ribosome"/>
    <property type="evidence" value="ECO:0007669"/>
    <property type="project" value="UniProtKB-KW"/>
</dbReference>
<keyword evidence="7" id="KW-1185">Reference proteome</keyword>
<evidence type="ECO:0000256" key="2">
    <source>
        <dbReference type="ARBA" id="ARBA00022980"/>
    </source>
</evidence>
<keyword evidence="2 4" id="KW-0689">Ribosomal protein</keyword>
<evidence type="ECO:0000256" key="5">
    <source>
        <dbReference type="RuleBase" id="RU000562"/>
    </source>
</evidence>
<evidence type="ECO:0000313" key="7">
    <source>
        <dbReference type="Proteomes" id="UP000297713"/>
    </source>
</evidence>
<dbReference type="OrthoDB" id="9813334at2"/>
<protein>
    <recommendedName>
        <fullName evidence="4">Large ribosomal subunit protein bL21</fullName>
    </recommendedName>
</protein>
<dbReference type="GO" id="GO:1990904">
    <property type="term" value="C:ribonucleoprotein complex"/>
    <property type="evidence" value="ECO:0007669"/>
    <property type="project" value="UniProtKB-KW"/>
</dbReference>
<dbReference type="Proteomes" id="UP000297713">
    <property type="component" value="Unassembled WGS sequence"/>
</dbReference>
<keyword evidence="3 4" id="KW-0687">Ribonucleoprotein</keyword>
<reference evidence="6 7" key="1">
    <citation type="submission" date="2016-05" db="EMBL/GenBank/DDBJ databases">
        <title>Diversity and Homogeneity among Thermoacidophilic Verrucomicrobia Methanotrophs Linked with Geographical Origin.</title>
        <authorList>
            <person name="Erikstad H.-A."/>
            <person name="Smestad N.B."/>
            <person name="Ceballos R.M."/>
            <person name="Birkeland N.-K."/>
        </authorList>
    </citation>
    <scope>NUCLEOTIDE SEQUENCE [LARGE SCALE GENOMIC DNA]</scope>
    <source>
        <strain evidence="6 7">Phi</strain>
    </source>
</reference>
<evidence type="ECO:0000256" key="4">
    <source>
        <dbReference type="HAMAP-Rule" id="MF_01363"/>
    </source>
</evidence>
<evidence type="ECO:0000256" key="1">
    <source>
        <dbReference type="ARBA" id="ARBA00008563"/>
    </source>
</evidence>
<dbReference type="InterPro" id="IPR028909">
    <property type="entry name" value="bL21-like"/>
</dbReference>
<dbReference type="InterPro" id="IPR001787">
    <property type="entry name" value="Ribosomal_bL21"/>
</dbReference>
<dbReference type="SUPFAM" id="SSF141091">
    <property type="entry name" value="L21p-like"/>
    <property type="match status" value="1"/>
</dbReference>
<sequence>MKAIIQTGGKQYWIAEGDELNIELPLESQIRESNTLKIEEVLYVGEEKWSHIGKPFVHGASVELECLSKTKAPKVIAFKYKRRKGYHRTVGHRQKLMQVKVKKINAPTDSNELTSNS</sequence>
<dbReference type="RefSeq" id="WP_134440925.1">
    <property type="nucleotide sequence ID" value="NZ_LXQC01000198.1"/>
</dbReference>
<dbReference type="PANTHER" id="PTHR21349">
    <property type="entry name" value="50S RIBOSOMAL PROTEIN L21"/>
    <property type="match status" value="1"/>
</dbReference>
<keyword evidence="4 5" id="KW-0694">RNA-binding</keyword>
<proteinExistence type="inferred from homology"/>
<dbReference type="PANTHER" id="PTHR21349:SF0">
    <property type="entry name" value="LARGE RIBOSOMAL SUBUNIT PROTEIN BL21M"/>
    <property type="match status" value="1"/>
</dbReference>
<accession>A0A4Y8P6U9</accession>
<evidence type="ECO:0000313" key="6">
    <source>
        <dbReference type="EMBL" id="TFE65899.1"/>
    </source>
</evidence>
<dbReference type="InterPro" id="IPR036164">
    <property type="entry name" value="bL21-like_sf"/>
</dbReference>
<dbReference type="EMBL" id="LXQC01000198">
    <property type="protein sequence ID" value="TFE65899.1"/>
    <property type="molecule type" value="Genomic_DNA"/>
</dbReference>
<comment type="subunit">
    <text evidence="4">Part of the 50S ribosomal subunit. Contacts protein L20.</text>
</comment>
<dbReference type="GO" id="GO:0006412">
    <property type="term" value="P:translation"/>
    <property type="evidence" value="ECO:0007669"/>
    <property type="project" value="UniProtKB-UniRule"/>
</dbReference>
<dbReference type="AlphaFoldDB" id="A0A4Y8P6U9"/>
<comment type="caution">
    <text evidence="6">The sequence shown here is derived from an EMBL/GenBank/DDBJ whole genome shotgun (WGS) entry which is preliminary data.</text>
</comment>
<keyword evidence="4 5" id="KW-0699">rRNA-binding</keyword>
<comment type="function">
    <text evidence="4 5">This protein binds to 23S rRNA in the presence of protein L20.</text>
</comment>
<dbReference type="Pfam" id="PF00829">
    <property type="entry name" value="Ribosomal_L21p"/>
    <property type="match status" value="1"/>
</dbReference>
<evidence type="ECO:0000256" key="3">
    <source>
        <dbReference type="ARBA" id="ARBA00023274"/>
    </source>
</evidence>
<dbReference type="GO" id="GO:0019843">
    <property type="term" value="F:rRNA binding"/>
    <property type="evidence" value="ECO:0007669"/>
    <property type="project" value="UniProtKB-UniRule"/>
</dbReference>
<name>A0A4Y8P6U9_9BACT</name>
<dbReference type="NCBIfam" id="TIGR00061">
    <property type="entry name" value="L21"/>
    <property type="match status" value="1"/>
</dbReference>
<gene>
    <name evidence="4" type="primary">rplU</name>
    <name evidence="6" type="ORF">A7Q10_02755</name>
</gene>
<organism evidence="6 7">
    <name type="scientific">Methylacidiphilum caldifontis</name>
    <dbReference type="NCBI Taxonomy" id="2795386"/>
    <lineage>
        <taxon>Bacteria</taxon>
        <taxon>Pseudomonadati</taxon>
        <taxon>Verrucomicrobiota</taxon>
        <taxon>Methylacidiphilae</taxon>
        <taxon>Methylacidiphilales</taxon>
        <taxon>Methylacidiphilaceae</taxon>
        <taxon>Methylacidiphilum (ex Ratnadevi et al. 2023)</taxon>
    </lineage>
</organism>
<comment type="similarity">
    <text evidence="1 4 5">Belongs to the bacterial ribosomal protein bL21 family.</text>
</comment>
<dbReference type="GO" id="GO:0005737">
    <property type="term" value="C:cytoplasm"/>
    <property type="evidence" value="ECO:0007669"/>
    <property type="project" value="UniProtKB-ARBA"/>
</dbReference>
<dbReference type="HAMAP" id="MF_01363">
    <property type="entry name" value="Ribosomal_bL21"/>
    <property type="match status" value="1"/>
</dbReference>